<dbReference type="PANTHER" id="PTHR43434:SF1">
    <property type="entry name" value="PHOSPHOGLYCOLATE PHOSPHATASE"/>
    <property type="match status" value="1"/>
</dbReference>
<dbReference type="SUPFAM" id="SSF56784">
    <property type="entry name" value="HAD-like"/>
    <property type="match status" value="1"/>
</dbReference>
<reference evidence="1" key="1">
    <citation type="submission" date="2020-07" db="EMBL/GenBank/DDBJ databases">
        <title>Genomic analysis of a strain of Sedimentibacter Hydroxybenzoicus DSM7310.</title>
        <authorList>
            <person name="Ma S."/>
        </authorList>
    </citation>
    <scope>NUCLEOTIDE SEQUENCE</scope>
    <source>
        <strain evidence="1">DSM 7310</strain>
    </source>
</reference>
<dbReference type="NCBIfam" id="TIGR01549">
    <property type="entry name" value="HAD-SF-IA-v1"/>
    <property type="match status" value="1"/>
</dbReference>
<sequence length="255" mass="28492">MMIKGILFDKDGTLIDFSLWIDASVNTIKKLMKEYCIEDDNIFNELKKSIGIKGNVAEPFGALANRSHEDVAAELHFVLSKYKNIELAPFQKHVVELIRGEGLREDIEFKPLTDIRALYEHLSSKGIKMGLATADSYQSAMHMINKLSLHDCFDFIGSNDGVMKLKPHNDACERFCSMYGLNPEEVAIVGDSYYDMMFAKNSGAIGVGVLSGVSCKINLKDIGDVIIPSVNSLFDNEVLCSLDEESYETRELWTA</sequence>
<dbReference type="RefSeq" id="WP_179237868.1">
    <property type="nucleotide sequence ID" value="NZ_JACBNQ010000008.1"/>
</dbReference>
<dbReference type="SFLD" id="SFLDS00003">
    <property type="entry name" value="Haloacid_Dehalogenase"/>
    <property type="match status" value="1"/>
</dbReference>
<dbReference type="Gene3D" id="1.10.150.240">
    <property type="entry name" value="Putative phosphatase, domain 2"/>
    <property type="match status" value="1"/>
</dbReference>
<dbReference type="InterPro" id="IPR023198">
    <property type="entry name" value="PGP-like_dom2"/>
</dbReference>
<dbReference type="InterPro" id="IPR006439">
    <property type="entry name" value="HAD-SF_hydro_IA"/>
</dbReference>
<name>A0A974BJC9_SEDHY</name>
<keyword evidence="2" id="KW-1185">Reference proteome</keyword>
<gene>
    <name evidence="1" type="ORF">HZF24_08445</name>
</gene>
<dbReference type="InterPro" id="IPR050155">
    <property type="entry name" value="HAD-like_hydrolase_sf"/>
</dbReference>
<dbReference type="AlphaFoldDB" id="A0A974BJC9"/>
<organism evidence="1 2">
    <name type="scientific">Sedimentibacter hydroxybenzoicus DSM 7310</name>
    <dbReference type="NCBI Taxonomy" id="1123245"/>
    <lineage>
        <taxon>Bacteria</taxon>
        <taxon>Bacillati</taxon>
        <taxon>Bacillota</taxon>
        <taxon>Tissierellia</taxon>
        <taxon>Sedimentibacter</taxon>
    </lineage>
</organism>
<dbReference type="Proteomes" id="UP000611629">
    <property type="component" value="Unassembled WGS sequence"/>
</dbReference>
<accession>A0A974BJC9</accession>
<dbReference type="GO" id="GO:0008967">
    <property type="term" value="F:phosphoglycolate phosphatase activity"/>
    <property type="evidence" value="ECO:0007669"/>
    <property type="project" value="TreeGrafter"/>
</dbReference>
<dbReference type="EMBL" id="JACBNQ010000008">
    <property type="protein sequence ID" value="NYB74172.1"/>
    <property type="molecule type" value="Genomic_DNA"/>
</dbReference>
<dbReference type="InterPro" id="IPR023214">
    <property type="entry name" value="HAD_sf"/>
</dbReference>
<dbReference type="InterPro" id="IPR036412">
    <property type="entry name" value="HAD-like_sf"/>
</dbReference>
<dbReference type="SFLD" id="SFLDG01129">
    <property type="entry name" value="C1.5:_HAD__Beta-PGM__Phosphata"/>
    <property type="match status" value="1"/>
</dbReference>
<dbReference type="InterPro" id="IPR041492">
    <property type="entry name" value="HAD_2"/>
</dbReference>
<dbReference type="GO" id="GO:0006281">
    <property type="term" value="P:DNA repair"/>
    <property type="evidence" value="ECO:0007669"/>
    <property type="project" value="TreeGrafter"/>
</dbReference>
<dbReference type="Gene3D" id="3.40.50.1000">
    <property type="entry name" value="HAD superfamily/HAD-like"/>
    <property type="match status" value="1"/>
</dbReference>
<protein>
    <submittedName>
        <fullName evidence="1">HAD family hydrolase</fullName>
    </submittedName>
</protein>
<proteinExistence type="predicted"/>
<comment type="caution">
    <text evidence="1">The sequence shown here is derived from an EMBL/GenBank/DDBJ whole genome shotgun (WGS) entry which is preliminary data.</text>
</comment>
<evidence type="ECO:0000313" key="1">
    <source>
        <dbReference type="EMBL" id="NYB74172.1"/>
    </source>
</evidence>
<dbReference type="Pfam" id="PF13419">
    <property type="entry name" value="HAD_2"/>
    <property type="match status" value="1"/>
</dbReference>
<dbReference type="PANTHER" id="PTHR43434">
    <property type="entry name" value="PHOSPHOGLYCOLATE PHOSPHATASE"/>
    <property type="match status" value="1"/>
</dbReference>
<evidence type="ECO:0000313" key="2">
    <source>
        <dbReference type="Proteomes" id="UP000611629"/>
    </source>
</evidence>
<keyword evidence="1" id="KW-0378">Hydrolase</keyword>